<dbReference type="Pfam" id="PF00561">
    <property type="entry name" value="Abhydrolase_1"/>
    <property type="match status" value="1"/>
</dbReference>
<dbReference type="InterPro" id="IPR000073">
    <property type="entry name" value="AB_hydrolase_1"/>
</dbReference>
<dbReference type="OrthoDB" id="8957634at2"/>
<dbReference type="InterPro" id="IPR050471">
    <property type="entry name" value="AB_hydrolase"/>
</dbReference>
<evidence type="ECO:0000259" key="1">
    <source>
        <dbReference type="Pfam" id="PF00561"/>
    </source>
</evidence>
<comment type="caution">
    <text evidence="2">The sequence shown here is derived from an EMBL/GenBank/DDBJ whole genome shotgun (WGS) entry which is preliminary data.</text>
</comment>
<dbReference type="GO" id="GO:0046503">
    <property type="term" value="P:glycerolipid catabolic process"/>
    <property type="evidence" value="ECO:0007669"/>
    <property type="project" value="TreeGrafter"/>
</dbReference>
<dbReference type="SUPFAM" id="SSF53474">
    <property type="entry name" value="alpha/beta-Hydrolases"/>
    <property type="match status" value="1"/>
</dbReference>
<sequence length="314" mass="33771">MTSETSPTIPRRAGFARNERARGGPVELCYEEFGSETDPSVLLVMGWSTQMLGWPAGFCERIAAEGFRVIRFDNRDIGESTKFWGKKPRPLLTSMARAFVGLPGTAPNYDLTDLAHDATALLDHLGIERAHVVGASMGGMIAQILAADHAERVLSLGAIFTSPLRNFVIPATLKGLPVLLTRPPEKETREQSIDRLVGVYRTLTAKIPMDEAALRVELGAMLDRGKGDAGGAARQLDGVLGTGTLVPRARRIARPTVVIHGDSDPLIRPACGKDLARTIPGARLKIVEGMGHTLPEQVWGLVVGELAANFARAV</sequence>
<dbReference type="HOGENOM" id="CLU_020336_0_1_11"/>
<dbReference type="STRING" id="679197.HMPREF9336_01609"/>
<dbReference type="AlphaFoldDB" id="E5XQ37"/>
<dbReference type="eggNOG" id="COG2267">
    <property type="taxonomic scope" value="Bacteria"/>
</dbReference>
<protein>
    <recommendedName>
        <fullName evidence="1">AB hydrolase-1 domain-containing protein</fullName>
    </recommendedName>
</protein>
<gene>
    <name evidence="2" type="ORF">HMPREF9336_01609</name>
</gene>
<name>E5XQ37_SEGRC</name>
<dbReference type="GO" id="GO:0004806">
    <property type="term" value="F:triacylglycerol lipase activity"/>
    <property type="evidence" value="ECO:0007669"/>
    <property type="project" value="TreeGrafter"/>
</dbReference>
<dbReference type="PANTHER" id="PTHR43433">
    <property type="entry name" value="HYDROLASE, ALPHA/BETA FOLD FAMILY PROTEIN"/>
    <property type="match status" value="1"/>
</dbReference>
<evidence type="ECO:0000313" key="2">
    <source>
        <dbReference type="EMBL" id="EFV13546.1"/>
    </source>
</evidence>
<keyword evidence="3" id="KW-1185">Reference proteome</keyword>
<dbReference type="PANTHER" id="PTHR43433:SF5">
    <property type="entry name" value="AB HYDROLASE-1 DOMAIN-CONTAINING PROTEIN"/>
    <property type="match status" value="1"/>
</dbReference>
<dbReference type="RefSeq" id="WP_007469223.1">
    <property type="nucleotide sequence ID" value="NZ_KI391953.1"/>
</dbReference>
<organism evidence="2 3">
    <name type="scientific">Segniliparus rugosus (strain ATCC BAA-974 / DSM 45345 / CCUG 50838 / CIP 108380 / JCM 13579 / CDC 945)</name>
    <dbReference type="NCBI Taxonomy" id="679197"/>
    <lineage>
        <taxon>Bacteria</taxon>
        <taxon>Bacillati</taxon>
        <taxon>Actinomycetota</taxon>
        <taxon>Actinomycetes</taxon>
        <taxon>Mycobacteriales</taxon>
        <taxon>Segniliparaceae</taxon>
        <taxon>Segniliparus</taxon>
    </lineage>
</organism>
<reference evidence="2 3" key="1">
    <citation type="journal article" date="2011" name="Stand. Genomic Sci.">
        <title>High quality draft genome sequence of Segniliparus rugosus CDC 945(T)= (ATCC BAA-974(T)).</title>
        <authorList>
            <person name="Earl A.M."/>
            <person name="Desjardins C.A."/>
            <person name="Fitzgerald M.G."/>
            <person name="Arachchi H.M."/>
            <person name="Zeng Q."/>
            <person name="Mehta T."/>
            <person name="Griggs A."/>
            <person name="Birren B.W."/>
            <person name="Toney N.C."/>
            <person name="Carr J."/>
            <person name="Posey J."/>
            <person name="Butler W.R."/>
        </authorList>
    </citation>
    <scope>NUCLEOTIDE SEQUENCE [LARGE SCALE GENOMIC DNA]</scope>
    <source>
        <strain evidence="3">ATCC BAA-974 / DSM 45345 / CCUG 50838 / CIP 108380 / JCM 13579 / CDC 945</strain>
    </source>
</reference>
<proteinExistence type="predicted"/>
<accession>E5XQ37</accession>
<evidence type="ECO:0000313" key="3">
    <source>
        <dbReference type="Proteomes" id="UP000004816"/>
    </source>
</evidence>
<dbReference type="EMBL" id="ACZI02000001">
    <property type="protein sequence ID" value="EFV13546.1"/>
    <property type="molecule type" value="Genomic_DNA"/>
</dbReference>
<dbReference type="InterPro" id="IPR029058">
    <property type="entry name" value="AB_hydrolase_fold"/>
</dbReference>
<feature type="domain" description="AB hydrolase-1" evidence="1">
    <location>
        <begin position="39"/>
        <end position="156"/>
    </location>
</feature>
<dbReference type="Proteomes" id="UP000004816">
    <property type="component" value="Unassembled WGS sequence"/>
</dbReference>
<dbReference type="Gene3D" id="3.40.50.1820">
    <property type="entry name" value="alpha/beta hydrolase"/>
    <property type="match status" value="1"/>
</dbReference>